<dbReference type="OrthoDB" id="111691at2"/>
<dbReference type="PANTHER" id="PTHR34219">
    <property type="entry name" value="IRON-REGULATED INNER MEMBRANE PROTEIN-RELATED"/>
    <property type="match status" value="1"/>
</dbReference>
<keyword evidence="1" id="KW-0812">Transmembrane</keyword>
<sequence length="513" mass="57305">METGKIKKRGWATHQQRWFGKWHLYLGIIAGAVLSLVGLTGSILVFGDEIDRALNKELFHALEQQKRYSIEEIAAIVPQKYPDKKIDYVYLPQQGNPNITYVCYNFANEEQFFINPYTAELAGKRLYHSSFIGFVTELHTNLLISGWGQYVVGLATLCLLILTVSGLRLWVPQQYKKWKQWKSVLTINFKSGFKRQNYDWHNVLGIYSAPVVVVLSLTGFAMSFGPVFIAFLFMLTGKSPQSVQEVFNLKSEWVAGAQKLSPVTAAAVAKNKFPEAVLRGVAYPVDKDGAYRFDMSSAGVSKEGNRIMVGVDQYSGKVLLNSETDFSNIANSYLTWIVPLHLGSFGGMPTRILALLGGLIPLALFITGFIVWWPRFKKQKGKNRAVPPRPSKDETLLQAIKALAPGPYFAFYFKRGIKYGAFLLVGVFLSGLLYGLLSGILLQPAVFSVLYTGISLIINFMIASVVFIAAYLLPLLFRSSYKPALKYFSLSFSLLLLFAPFVAAIALLSKHLF</sequence>
<dbReference type="STRING" id="929713.NIASO_10455"/>
<dbReference type="InterPro" id="IPR025711">
    <property type="entry name" value="PepSY"/>
</dbReference>
<feature type="transmembrane region" description="Helical" evidence="1">
    <location>
        <begin position="448"/>
        <end position="473"/>
    </location>
</feature>
<gene>
    <name evidence="3" type="ORF">NIASO_10455</name>
</gene>
<feature type="transmembrane region" description="Helical" evidence="1">
    <location>
        <begin position="421"/>
        <end position="442"/>
    </location>
</feature>
<feature type="transmembrane region" description="Helical" evidence="1">
    <location>
        <begin position="204"/>
        <end position="233"/>
    </location>
</feature>
<feature type="transmembrane region" description="Helical" evidence="1">
    <location>
        <begin position="352"/>
        <end position="374"/>
    </location>
</feature>
<dbReference type="Pfam" id="PF03929">
    <property type="entry name" value="PepSY_TM"/>
    <property type="match status" value="1"/>
</dbReference>
<keyword evidence="1" id="KW-0472">Membrane</keyword>
<dbReference type="EMBL" id="CP007035">
    <property type="protein sequence ID" value="AHF17587.1"/>
    <property type="molecule type" value="Genomic_DNA"/>
</dbReference>
<proteinExistence type="predicted"/>
<accession>W0F3I6</accession>
<evidence type="ECO:0000259" key="2">
    <source>
        <dbReference type="Pfam" id="PF03413"/>
    </source>
</evidence>
<evidence type="ECO:0000313" key="3">
    <source>
        <dbReference type="EMBL" id="AHF17587.1"/>
    </source>
</evidence>
<keyword evidence="4" id="KW-1185">Reference proteome</keyword>
<feature type="transmembrane region" description="Helical" evidence="1">
    <location>
        <begin position="485"/>
        <end position="508"/>
    </location>
</feature>
<name>W0F3I6_9BACT</name>
<dbReference type="Proteomes" id="UP000003586">
    <property type="component" value="Chromosome"/>
</dbReference>
<protein>
    <recommendedName>
        <fullName evidence="2">PepSY domain-containing protein</fullName>
    </recommendedName>
</protein>
<dbReference type="KEGG" id="nso:NIASO_10455"/>
<dbReference type="Pfam" id="PF03413">
    <property type="entry name" value="PepSY"/>
    <property type="match status" value="1"/>
</dbReference>
<dbReference type="eggNOG" id="COG3182">
    <property type="taxonomic scope" value="Bacteria"/>
</dbReference>
<dbReference type="HOGENOM" id="CLU_031962_4_2_10"/>
<reference evidence="3 4" key="1">
    <citation type="submission" date="2013-12" db="EMBL/GenBank/DDBJ databases">
        <authorList>
            <consortium name="DOE Joint Genome Institute"/>
            <person name="Eisen J."/>
            <person name="Huntemann M."/>
            <person name="Han J."/>
            <person name="Chen A."/>
            <person name="Kyrpides N."/>
            <person name="Mavromatis K."/>
            <person name="Markowitz V."/>
            <person name="Palaniappan K."/>
            <person name="Ivanova N."/>
            <person name="Schaumberg A."/>
            <person name="Pati A."/>
            <person name="Liolios K."/>
            <person name="Nordberg H.P."/>
            <person name="Cantor M.N."/>
            <person name="Hua S.X."/>
            <person name="Woyke T."/>
        </authorList>
    </citation>
    <scope>NUCLEOTIDE SEQUENCE [LARGE SCALE GENOMIC DNA]</scope>
    <source>
        <strain evidence="4">DSM 19437</strain>
    </source>
</reference>
<evidence type="ECO:0000256" key="1">
    <source>
        <dbReference type="SAM" id="Phobius"/>
    </source>
</evidence>
<dbReference type="RefSeq" id="WP_008585375.1">
    <property type="nucleotide sequence ID" value="NZ_CP007035.1"/>
</dbReference>
<dbReference type="InterPro" id="IPR005625">
    <property type="entry name" value="PepSY-ass_TM"/>
</dbReference>
<evidence type="ECO:0000313" key="4">
    <source>
        <dbReference type="Proteomes" id="UP000003586"/>
    </source>
</evidence>
<organism evidence="3 4">
    <name type="scientific">Niabella soli DSM 19437</name>
    <dbReference type="NCBI Taxonomy" id="929713"/>
    <lineage>
        <taxon>Bacteria</taxon>
        <taxon>Pseudomonadati</taxon>
        <taxon>Bacteroidota</taxon>
        <taxon>Chitinophagia</taxon>
        <taxon>Chitinophagales</taxon>
        <taxon>Chitinophagaceae</taxon>
        <taxon>Niabella</taxon>
    </lineage>
</organism>
<dbReference type="AlphaFoldDB" id="W0F3I6"/>
<feature type="transmembrane region" description="Helical" evidence="1">
    <location>
        <begin position="147"/>
        <end position="171"/>
    </location>
</feature>
<keyword evidence="1" id="KW-1133">Transmembrane helix</keyword>
<feature type="domain" description="PepSY" evidence="2">
    <location>
        <begin position="259"/>
        <end position="319"/>
    </location>
</feature>
<feature type="transmembrane region" description="Helical" evidence="1">
    <location>
        <begin position="24"/>
        <end position="46"/>
    </location>
</feature>